<reference evidence="2 3" key="1">
    <citation type="journal article" date="2019" name="Nat. Med.">
        <title>A library of human gut bacterial isolates paired with longitudinal multiomics data enables mechanistic microbiome research.</title>
        <authorList>
            <person name="Poyet M."/>
            <person name="Groussin M."/>
            <person name="Gibbons S.M."/>
            <person name="Avila-Pacheco J."/>
            <person name="Jiang X."/>
            <person name="Kearney S.M."/>
            <person name="Perrotta A.R."/>
            <person name="Berdy B."/>
            <person name="Zhao S."/>
            <person name="Lieberman T.D."/>
            <person name="Swanson P.K."/>
            <person name="Smith M."/>
            <person name="Roesemann S."/>
            <person name="Alexander J.E."/>
            <person name="Rich S.A."/>
            <person name="Livny J."/>
            <person name="Vlamakis H."/>
            <person name="Clish C."/>
            <person name="Bullock K."/>
            <person name="Deik A."/>
            <person name="Scott J."/>
            <person name="Pierce K.A."/>
            <person name="Xavier R.J."/>
            <person name="Alm E.J."/>
        </authorList>
    </citation>
    <scope>NUCLEOTIDE SEQUENCE [LARGE SCALE GENOMIC DNA]</scope>
    <source>
        <strain evidence="2 3">BIOML-A6</strain>
    </source>
</reference>
<accession>A0A3D6AWP6</accession>
<keyword evidence="1" id="KW-0812">Transmembrane</keyword>
<feature type="transmembrane region" description="Helical" evidence="1">
    <location>
        <begin position="65"/>
        <end position="83"/>
    </location>
</feature>
<organism evidence="2 3">
    <name type="scientific">Bacteroides cellulosilyticus</name>
    <dbReference type="NCBI Taxonomy" id="246787"/>
    <lineage>
        <taxon>Bacteria</taxon>
        <taxon>Pseudomonadati</taxon>
        <taxon>Bacteroidota</taxon>
        <taxon>Bacteroidia</taxon>
        <taxon>Bacteroidales</taxon>
        <taxon>Bacteroidaceae</taxon>
        <taxon>Bacteroides</taxon>
    </lineage>
</organism>
<feature type="transmembrane region" description="Helical" evidence="1">
    <location>
        <begin position="372"/>
        <end position="405"/>
    </location>
</feature>
<keyword evidence="1" id="KW-0472">Membrane</keyword>
<evidence type="ECO:0000313" key="3">
    <source>
        <dbReference type="Proteomes" id="UP000448877"/>
    </source>
</evidence>
<evidence type="ECO:0000313" key="2">
    <source>
        <dbReference type="EMBL" id="KAA5411665.1"/>
    </source>
</evidence>
<comment type="caution">
    <text evidence="2">The sequence shown here is derived from an EMBL/GenBank/DDBJ whole genome shotgun (WGS) entry which is preliminary data.</text>
</comment>
<dbReference type="AlphaFoldDB" id="A0A3D6AWP6"/>
<dbReference type="Proteomes" id="UP000448877">
    <property type="component" value="Unassembled WGS sequence"/>
</dbReference>
<feature type="transmembrane region" description="Helical" evidence="1">
    <location>
        <begin position="329"/>
        <end position="352"/>
    </location>
</feature>
<feature type="transmembrane region" description="Helical" evidence="1">
    <location>
        <begin position="159"/>
        <end position="177"/>
    </location>
</feature>
<keyword evidence="1" id="KW-1133">Transmembrane helix</keyword>
<gene>
    <name evidence="2" type="ORF">F2Y81_28505</name>
</gene>
<protein>
    <submittedName>
        <fullName evidence="2">Oligosaccharide repeat unit polymerase</fullName>
    </submittedName>
</protein>
<sequence>MYSLIIVDLVIFNAILYLSTAVIYFYKRRVIDIGFILLSIYSFVAIMAIPCHYFLNVLWQRNITLFPFLYLYIVLLLFFRAYLLPTDELCLRIKERNLNKLKLLAVIYIMSSVVVVILLLPQVFTNIVSGAWNEVRENLYEEGVSIPYYSPIDFLMMNFTNYSSSFMILLFFYFLAYQKVSKTFLFYFGLSILATRFSLALFMSSRGLLVEFILSIIVCFYLFKAKFTNSLLRHIKLLFGVLLFLILLYSFSVTASRFGDETDKLPEEYSQNISLVDYFGQSFLVFNSGVYPMHTYANGKYMLKYLYSIAGEDTSIEQNVLGASYGTGFFTFVGALYIDFGPFFTILCALLFPLFLKKRVTKRVIYLEDMYLYFFFLNLMLMGVFVIGSGVILSIIFAFIMYAYLRCAFYPQKITNVICN</sequence>
<name>A0A3D6AWP6_9BACE</name>
<evidence type="ECO:0000256" key="1">
    <source>
        <dbReference type="SAM" id="Phobius"/>
    </source>
</evidence>
<proteinExistence type="predicted"/>
<feature type="transmembrane region" description="Helical" evidence="1">
    <location>
        <begin position="208"/>
        <end position="225"/>
    </location>
</feature>
<dbReference type="NCBIfam" id="TIGR04370">
    <property type="entry name" value="glyco_rpt_poly"/>
    <property type="match status" value="1"/>
</dbReference>
<feature type="transmembrane region" description="Helical" evidence="1">
    <location>
        <begin position="6"/>
        <end position="26"/>
    </location>
</feature>
<feature type="transmembrane region" description="Helical" evidence="1">
    <location>
        <begin position="33"/>
        <end position="59"/>
    </location>
</feature>
<feature type="transmembrane region" description="Helical" evidence="1">
    <location>
        <begin position="184"/>
        <end position="202"/>
    </location>
</feature>
<feature type="transmembrane region" description="Helical" evidence="1">
    <location>
        <begin position="103"/>
        <end position="124"/>
    </location>
</feature>
<feature type="transmembrane region" description="Helical" evidence="1">
    <location>
        <begin position="237"/>
        <end position="258"/>
    </location>
</feature>
<dbReference type="EMBL" id="VVYV01000106">
    <property type="protein sequence ID" value="KAA5411665.1"/>
    <property type="molecule type" value="Genomic_DNA"/>
</dbReference>